<dbReference type="Proteomes" id="UP000182312">
    <property type="component" value="Unassembled WGS sequence"/>
</dbReference>
<organism evidence="2 3">
    <name type="scientific">Paracoccus halophilus</name>
    <dbReference type="NCBI Taxonomy" id="376733"/>
    <lineage>
        <taxon>Bacteria</taxon>
        <taxon>Pseudomonadati</taxon>
        <taxon>Pseudomonadota</taxon>
        <taxon>Alphaproteobacteria</taxon>
        <taxon>Rhodobacterales</taxon>
        <taxon>Paracoccaceae</taxon>
        <taxon>Paracoccus</taxon>
    </lineage>
</organism>
<gene>
    <name evidence="2" type="ORF">SAMN04487972_11957</name>
</gene>
<evidence type="ECO:0000313" key="3">
    <source>
        <dbReference type="Proteomes" id="UP000182312"/>
    </source>
</evidence>
<feature type="transmembrane region" description="Helical" evidence="1">
    <location>
        <begin position="107"/>
        <end position="128"/>
    </location>
</feature>
<proteinExistence type="predicted"/>
<protein>
    <submittedName>
        <fullName evidence="2">Uncharacterized protein</fullName>
    </submittedName>
</protein>
<feature type="transmembrane region" description="Helical" evidence="1">
    <location>
        <begin position="65"/>
        <end position="83"/>
    </location>
</feature>
<keyword evidence="1" id="KW-0812">Transmembrane</keyword>
<feature type="transmembrane region" description="Helical" evidence="1">
    <location>
        <begin position="182"/>
        <end position="201"/>
    </location>
</feature>
<evidence type="ECO:0000256" key="1">
    <source>
        <dbReference type="SAM" id="Phobius"/>
    </source>
</evidence>
<feature type="transmembrane region" description="Helical" evidence="1">
    <location>
        <begin position="29"/>
        <end position="53"/>
    </location>
</feature>
<sequence>MADEPSSSVSTALQVKSYKFEKVASFRNLAIFSSAVSIIFEGSYLSAISPALLSYMSLQDTIFKTALILPVFGILLGTIINFVENFEARLDSRDSYRGSEAERTVRGFWYISMLLIAVVLAYCSYNIFIVEEPISEQMEWFKTAASLFVLPCFAYLLSRYLWQFAVVRHNAEQTGMIASQDLTNLVYFNVVGAFALGLLSGSMKEGTPCKITAGENVFEAHFIVYVGDVTVFKIVDQVAIINSSKIEKMICGR</sequence>
<reference evidence="2 3" key="1">
    <citation type="submission" date="2016-10" db="EMBL/GenBank/DDBJ databases">
        <authorList>
            <person name="de Groot N.N."/>
        </authorList>
    </citation>
    <scope>NUCLEOTIDE SEQUENCE [LARGE SCALE GENOMIC DNA]</scope>
    <source>
        <strain evidence="2 3">CGMCC 1.6117</strain>
    </source>
</reference>
<accession>A0A1I0U4P8</accession>
<keyword evidence="1" id="KW-1133">Transmembrane helix</keyword>
<dbReference type="AlphaFoldDB" id="A0A1I0U4P8"/>
<dbReference type="EMBL" id="FOJO01000019">
    <property type="protein sequence ID" value="SFA58116.1"/>
    <property type="molecule type" value="Genomic_DNA"/>
</dbReference>
<evidence type="ECO:0000313" key="2">
    <source>
        <dbReference type="EMBL" id="SFA58116.1"/>
    </source>
</evidence>
<dbReference type="RefSeq" id="WP_139221703.1">
    <property type="nucleotide sequence ID" value="NZ_FOJO01000019.1"/>
</dbReference>
<feature type="transmembrane region" description="Helical" evidence="1">
    <location>
        <begin position="140"/>
        <end position="162"/>
    </location>
</feature>
<name>A0A1I0U4P8_9RHOB</name>
<keyword evidence="1" id="KW-0472">Membrane</keyword>